<keyword evidence="1" id="KW-0732">Signal</keyword>
<reference evidence="3" key="1">
    <citation type="submission" date="2016-11" db="UniProtKB">
        <authorList>
            <consortium name="WormBaseParasite"/>
        </authorList>
    </citation>
    <scope>IDENTIFICATION</scope>
</reference>
<evidence type="ECO:0000256" key="1">
    <source>
        <dbReference type="SAM" id="SignalP"/>
    </source>
</evidence>
<dbReference type="Proteomes" id="UP000095287">
    <property type="component" value="Unplaced"/>
</dbReference>
<feature type="chain" id="PRO_5009314725" evidence="1">
    <location>
        <begin position="18"/>
        <end position="145"/>
    </location>
</feature>
<dbReference type="AlphaFoldDB" id="A0A1I8AIE1"/>
<name>A0A1I8AIE1_9BILA</name>
<accession>A0A1I8AIE1</accession>
<evidence type="ECO:0000313" key="2">
    <source>
        <dbReference type="Proteomes" id="UP000095287"/>
    </source>
</evidence>
<protein>
    <submittedName>
        <fullName evidence="3">CVNH domain-containing protein</fullName>
    </submittedName>
</protein>
<evidence type="ECO:0000313" key="3">
    <source>
        <dbReference type="WBParaSite" id="L893_g5920.t1"/>
    </source>
</evidence>
<feature type="signal peptide" evidence="1">
    <location>
        <begin position="1"/>
        <end position="17"/>
    </location>
</feature>
<organism evidence="2 3">
    <name type="scientific">Steinernema glaseri</name>
    <dbReference type="NCBI Taxonomy" id="37863"/>
    <lineage>
        <taxon>Eukaryota</taxon>
        <taxon>Metazoa</taxon>
        <taxon>Ecdysozoa</taxon>
        <taxon>Nematoda</taxon>
        <taxon>Chromadorea</taxon>
        <taxon>Rhabditida</taxon>
        <taxon>Tylenchina</taxon>
        <taxon>Panagrolaimomorpha</taxon>
        <taxon>Strongyloidoidea</taxon>
        <taxon>Steinernematidae</taxon>
        <taxon>Steinernema</taxon>
    </lineage>
</organism>
<sequence length="145" mass="16273">MFRPALLLSPFLTLALSSPAYVPSRDNLVKQEECPRTSVEEFHDCLREIYDTYPWDNRVKDGAGNVISSTSCSRGEYYASSDFVYECLHGRRGSKKLKSVGCRFHGDFGNVAMKIGESLREGAVSWRCHKSSLFGVNGEVTYHPP</sequence>
<proteinExistence type="predicted"/>
<keyword evidence="2" id="KW-1185">Reference proteome</keyword>
<dbReference type="WBParaSite" id="L893_g5920.t1">
    <property type="protein sequence ID" value="L893_g5920.t1"/>
    <property type="gene ID" value="L893_g5920"/>
</dbReference>